<accession>A0ABP6Z0Y1</accession>
<dbReference type="InterPro" id="IPR016181">
    <property type="entry name" value="Acyl_CoA_acyltransferase"/>
</dbReference>
<dbReference type="InterPro" id="IPR000182">
    <property type="entry name" value="GNAT_dom"/>
</dbReference>
<dbReference type="SUPFAM" id="SSF55729">
    <property type="entry name" value="Acyl-CoA N-acyltransferases (Nat)"/>
    <property type="match status" value="1"/>
</dbReference>
<name>A0ABP6Z0Y1_9ACTN</name>
<feature type="domain" description="N-acetyltransferase" evidence="2">
    <location>
        <begin position="27"/>
        <end position="188"/>
    </location>
</feature>
<dbReference type="CDD" id="cd04301">
    <property type="entry name" value="NAT_SF"/>
    <property type="match status" value="1"/>
</dbReference>
<organism evidence="3 4">
    <name type="scientific">Kineosporia mesophila</name>
    <dbReference type="NCBI Taxonomy" id="566012"/>
    <lineage>
        <taxon>Bacteria</taxon>
        <taxon>Bacillati</taxon>
        <taxon>Actinomycetota</taxon>
        <taxon>Actinomycetes</taxon>
        <taxon>Kineosporiales</taxon>
        <taxon>Kineosporiaceae</taxon>
        <taxon>Kineosporia</taxon>
    </lineage>
</organism>
<dbReference type="Gene3D" id="3.40.630.30">
    <property type="match status" value="1"/>
</dbReference>
<dbReference type="RefSeq" id="WP_231484239.1">
    <property type="nucleotide sequence ID" value="NZ_BAAAZO010000001.1"/>
</dbReference>
<dbReference type="EMBL" id="BAAAZO010000001">
    <property type="protein sequence ID" value="GAA3594684.1"/>
    <property type="molecule type" value="Genomic_DNA"/>
</dbReference>
<evidence type="ECO:0000256" key="1">
    <source>
        <dbReference type="SAM" id="MobiDB-lite"/>
    </source>
</evidence>
<dbReference type="PROSITE" id="PS51186">
    <property type="entry name" value="GNAT"/>
    <property type="match status" value="1"/>
</dbReference>
<sequence length="188" mass="20740">MPALNEPVVPAGSWSSGPQPQIEGDGLRLRPWRAGDEAFLVGAYADPAIQRWHTFSLDDEQDAAGWIERANRKWLTERGADWAVTDGENQLARIAFRTLDLEYGDAEVAYWVAPQARRSGVASRAVTVLADWAGKAGLHRLTLQHSTFNEPSCGVAQRCGFALEGTAVRALRHADGYHDMHLHARLLD</sequence>
<evidence type="ECO:0000259" key="2">
    <source>
        <dbReference type="PROSITE" id="PS51186"/>
    </source>
</evidence>
<dbReference type="PANTHER" id="PTHR43441">
    <property type="entry name" value="RIBOSOMAL-PROTEIN-SERINE ACETYLTRANSFERASE"/>
    <property type="match status" value="1"/>
</dbReference>
<protein>
    <submittedName>
        <fullName evidence="3">GNAT family N-acetyltransferase</fullName>
    </submittedName>
</protein>
<proteinExistence type="predicted"/>
<keyword evidence="4" id="KW-1185">Reference proteome</keyword>
<feature type="region of interest" description="Disordered" evidence="1">
    <location>
        <begin position="1"/>
        <end position="23"/>
    </location>
</feature>
<evidence type="ECO:0000313" key="4">
    <source>
        <dbReference type="Proteomes" id="UP001501074"/>
    </source>
</evidence>
<evidence type="ECO:0000313" key="3">
    <source>
        <dbReference type="EMBL" id="GAA3594684.1"/>
    </source>
</evidence>
<gene>
    <name evidence="3" type="ORF">GCM10022223_07220</name>
</gene>
<dbReference type="PANTHER" id="PTHR43441:SF10">
    <property type="entry name" value="ACETYLTRANSFERASE"/>
    <property type="match status" value="1"/>
</dbReference>
<dbReference type="Pfam" id="PF13302">
    <property type="entry name" value="Acetyltransf_3"/>
    <property type="match status" value="1"/>
</dbReference>
<dbReference type="InterPro" id="IPR051908">
    <property type="entry name" value="Ribosomal_N-acetyltransferase"/>
</dbReference>
<comment type="caution">
    <text evidence="3">The sequence shown here is derived from an EMBL/GenBank/DDBJ whole genome shotgun (WGS) entry which is preliminary data.</text>
</comment>
<reference evidence="4" key="1">
    <citation type="journal article" date="2019" name="Int. J. Syst. Evol. Microbiol.">
        <title>The Global Catalogue of Microorganisms (GCM) 10K type strain sequencing project: providing services to taxonomists for standard genome sequencing and annotation.</title>
        <authorList>
            <consortium name="The Broad Institute Genomics Platform"/>
            <consortium name="The Broad Institute Genome Sequencing Center for Infectious Disease"/>
            <person name="Wu L."/>
            <person name="Ma J."/>
        </authorList>
    </citation>
    <scope>NUCLEOTIDE SEQUENCE [LARGE SCALE GENOMIC DNA]</scope>
    <source>
        <strain evidence="4">JCM 16902</strain>
    </source>
</reference>
<dbReference type="Proteomes" id="UP001501074">
    <property type="component" value="Unassembled WGS sequence"/>
</dbReference>